<dbReference type="GO" id="GO:0030170">
    <property type="term" value="F:pyridoxal phosphate binding"/>
    <property type="evidence" value="ECO:0007669"/>
    <property type="project" value="InterPro"/>
</dbReference>
<keyword evidence="8" id="KW-0746">Sphingolipid metabolism</keyword>
<dbReference type="PANTHER" id="PTHR13693">
    <property type="entry name" value="CLASS II AMINOTRANSFERASE/8-AMINO-7-OXONONANOATE SYNTHASE"/>
    <property type="match status" value="1"/>
</dbReference>
<comment type="caution">
    <text evidence="14">The sequence shown here is derived from an EMBL/GenBank/DDBJ whole genome shotgun (WGS) entry which is preliminary data.</text>
</comment>
<evidence type="ECO:0000313" key="14">
    <source>
        <dbReference type="EMBL" id="KAK9798138.1"/>
    </source>
</evidence>
<dbReference type="GO" id="GO:0046512">
    <property type="term" value="P:sphingosine biosynthetic process"/>
    <property type="evidence" value="ECO:0007669"/>
    <property type="project" value="TreeGrafter"/>
</dbReference>
<keyword evidence="10" id="KW-0012">Acyltransferase</keyword>
<keyword evidence="12" id="KW-0812">Transmembrane</keyword>
<dbReference type="InterPro" id="IPR015422">
    <property type="entry name" value="PyrdxlP-dep_Trfase_small"/>
</dbReference>
<dbReference type="AlphaFoldDB" id="A0AAW1NX61"/>
<sequence length="786" mass="84793">MSTAAGTPAPTGQRRSWPLFTRAASAESSSAAQGSTLPVKVVVALFCIFLLATPLALLPLGAPQPAEHPPSWIDGPKYLLHTARSSLFGSSKPSGSGSGRAALDAAAPFEGSKAVDEDGGLPQLDTYKQGRSHGTRVGTAVQKFVASTGSSLAVIGNQFRSQLGLSKQLSLGDKASRAWYGTGRSVSSLKKQLAHSFHRLGLSKPNPVRHPREWLRWVLSKDRISQFKAQVRYASKQPAHLYSSAREGIMETGRLAGKGSRSAVHRLQRMARDFWDLVGPGGKLHPEEFLEHNGDVLVQLVLLGLLAVLLLQGAFKPSDKNKKDAPLSEKEIDQLCKEWQPEPLASLRSEPEQKPSPVIQGRTGVWVEVEGRKNSVLNMAGNDFLGMSASSAIEKACYDAIDKYGVGSCGPRGFYGTIDVHLEFEAKMAHFMGTEECILYSYDLATVPSVIPAFANAKDIIVCDEAVHYGAQNGCTLSRAKTYYFKHNDVADLESILARVHAEERRKKKPLNRRYIVTEGVFAATGELAPLAEIHRLKDKYKYRLLVDESFALGVLGQHGRGACEHAGLGPNDVEIVCASLGNAVGAVGGFCVGSRDVVDHQRLSGLGYCFSASLPPFLSSAAIAAMNQLEHEPQAMEAVQENARYLHDLLKSVPGIRVLGADFPQVPLLHLVLDPEPPTDGVGEGQLLQDLADKALDLGVLASVHRTSPLDRWQPRPSLRVTVTARHAKHDLDRAVKQLSKALQSVMNPEPTTPLSIASSQKFSPRASPSRGRLFGIGGGGRTTN</sequence>
<dbReference type="PANTHER" id="PTHR13693:SF2">
    <property type="entry name" value="SERINE PALMITOYLTRANSFERASE 1"/>
    <property type="match status" value="1"/>
</dbReference>
<name>A0AAW1NX61_9CHLO</name>
<keyword evidence="6" id="KW-0808">Transferase</keyword>
<dbReference type="InterPro" id="IPR004839">
    <property type="entry name" value="Aminotransferase_I/II_large"/>
</dbReference>
<keyword evidence="15" id="KW-1185">Reference proteome</keyword>
<evidence type="ECO:0000259" key="13">
    <source>
        <dbReference type="Pfam" id="PF00155"/>
    </source>
</evidence>
<dbReference type="Gene3D" id="3.90.1150.10">
    <property type="entry name" value="Aspartate Aminotransferase, domain 1"/>
    <property type="match status" value="1"/>
</dbReference>
<comment type="similarity">
    <text evidence="4">Belongs to the class-II pyridoxal-phosphate-dependent aminotransferase family.</text>
</comment>
<evidence type="ECO:0000313" key="15">
    <source>
        <dbReference type="Proteomes" id="UP001465755"/>
    </source>
</evidence>
<dbReference type="EC" id="2.3.1.50" evidence="5"/>
<evidence type="ECO:0000256" key="11">
    <source>
        <dbReference type="SAM" id="MobiDB-lite"/>
    </source>
</evidence>
<evidence type="ECO:0000256" key="5">
    <source>
        <dbReference type="ARBA" id="ARBA00013220"/>
    </source>
</evidence>
<comment type="pathway">
    <text evidence="3">Sphingolipid metabolism.</text>
</comment>
<keyword evidence="9" id="KW-0443">Lipid metabolism</keyword>
<evidence type="ECO:0000256" key="7">
    <source>
        <dbReference type="ARBA" id="ARBA00022898"/>
    </source>
</evidence>
<evidence type="ECO:0000256" key="1">
    <source>
        <dbReference type="ARBA" id="ARBA00001933"/>
    </source>
</evidence>
<proteinExistence type="inferred from homology"/>
<evidence type="ECO:0000256" key="8">
    <source>
        <dbReference type="ARBA" id="ARBA00022919"/>
    </source>
</evidence>
<dbReference type="Pfam" id="PF00155">
    <property type="entry name" value="Aminotran_1_2"/>
    <property type="match status" value="1"/>
</dbReference>
<feature type="transmembrane region" description="Helical" evidence="12">
    <location>
        <begin position="41"/>
        <end position="62"/>
    </location>
</feature>
<dbReference type="InterPro" id="IPR015424">
    <property type="entry name" value="PyrdxlP-dep_Trfase"/>
</dbReference>
<dbReference type="SUPFAM" id="SSF53383">
    <property type="entry name" value="PLP-dependent transferases"/>
    <property type="match status" value="1"/>
</dbReference>
<evidence type="ECO:0000256" key="6">
    <source>
        <dbReference type="ARBA" id="ARBA00022679"/>
    </source>
</evidence>
<dbReference type="InterPro" id="IPR015421">
    <property type="entry name" value="PyrdxlP-dep_Trfase_major"/>
</dbReference>
<dbReference type="Gene3D" id="3.40.640.10">
    <property type="entry name" value="Type I PLP-dependent aspartate aminotransferase-like (Major domain)"/>
    <property type="match status" value="1"/>
</dbReference>
<keyword evidence="12" id="KW-0472">Membrane</keyword>
<dbReference type="InterPro" id="IPR050087">
    <property type="entry name" value="AON_synthase_class-II"/>
</dbReference>
<evidence type="ECO:0000256" key="12">
    <source>
        <dbReference type="SAM" id="Phobius"/>
    </source>
</evidence>
<feature type="domain" description="Aminotransferase class I/classII large" evidence="13">
    <location>
        <begin position="376"/>
        <end position="740"/>
    </location>
</feature>
<feature type="region of interest" description="Disordered" evidence="11">
    <location>
        <begin position="747"/>
        <end position="786"/>
    </location>
</feature>
<dbReference type="GO" id="GO:0004758">
    <property type="term" value="F:serine C-palmitoyltransferase activity"/>
    <property type="evidence" value="ECO:0007669"/>
    <property type="project" value="TreeGrafter"/>
</dbReference>
<comment type="cofactor">
    <cofactor evidence="1">
        <name>pyridoxal 5'-phosphate</name>
        <dbReference type="ChEBI" id="CHEBI:597326"/>
    </cofactor>
</comment>
<evidence type="ECO:0000256" key="9">
    <source>
        <dbReference type="ARBA" id="ARBA00023098"/>
    </source>
</evidence>
<evidence type="ECO:0000256" key="10">
    <source>
        <dbReference type="ARBA" id="ARBA00023315"/>
    </source>
</evidence>
<gene>
    <name evidence="14" type="ORF">WJX73_006549</name>
</gene>
<accession>A0AAW1NX61</accession>
<reference evidence="14 15" key="1">
    <citation type="journal article" date="2024" name="Nat. Commun.">
        <title>Phylogenomics reveals the evolutionary origins of lichenization in chlorophyte algae.</title>
        <authorList>
            <person name="Puginier C."/>
            <person name="Libourel C."/>
            <person name="Otte J."/>
            <person name="Skaloud P."/>
            <person name="Haon M."/>
            <person name="Grisel S."/>
            <person name="Petersen M."/>
            <person name="Berrin J.G."/>
            <person name="Delaux P.M."/>
            <person name="Dal Grande F."/>
            <person name="Keller J."/>
        </authorList>
    </citation>
    <scope>NUCLEOTIDE SEQUENCE [LARGE SCALE GENOMIC DNA]</scope>
    <source>
        <strain evidence="14 15">SAG 2036</strain>
    </source>
</reference>
<keyword evidence="12" id="KW-1133">Transmembrane helix</keyword>
<dbReference type="Proteomes" id="UP001465755">
    <property type="component" value="Unassembled WGS sequence"/>
</dbReference>
<feature type="compositionally biased region" description="Gly residues" evidence="11">
    <location>
        <begin position="776"/>
        <end position="786"/>
    </location>
</feature>
<evidence type="ECO:0000256" key="2">
    <source>
        <dbReference type="ARBA" id="ARBA00004760"/>
    </source>
</evidence>
<keyword evidence="7" id="KW-0663">Pyridoxal phosphate</keyword>
<dbReference type="GO" id="GO:0016020">
    <property type="term" value="C:membrane"/>
    <property type="evidence" value="ECO:0007669"/>
    <property type="project" value="GOC"/>
</dbReference>
<organism evidence="14 15">
    <name type="scientific">Symbiochloris irregularis</name>
    <dbReference type="NCBI Taxonomy" id="706552"/>
    <lineage>
        <taxon>Eukaryota</taxon>
        <taxon>Viridiplantae</taxon>
        <taxon>Chlorophyta</taxon>
        <taxon>core chlorophytes</taxon>
        <taxon>Trebouxiophyceae</taxon>
        <taxon>Trebouxiales</taxon>
        <taxon>Trebouxiaceae</taxon>
        <taxon>Symbiochloris</taxon>
    </lineage>
</organism>
<dbReference type="EMBL" id="JALJOQ010000102">
    <property type="protein sequence ID" value="KAK9798138.1"/>
    <property type="molecule type" value="Genomic_DNA"/>
</dbReference>
<feature type="compositionally biased region" description="Polar residues" evidence="11">
    <location>
        <begin position="754"/>
        <end position="764"/>
    </location>
</feature>
<comment type="pathway">
    <text evidence="2">Lipid metabolism; sphingolipid metabolism.</text>
</comment>
<protein>
    <recommendedName>
        <fullName evidence="5">serine C-palmitoyltransferase</fullName>
        <ecNumber evidence="5">2.3.1.50</ecNumber>
    </recommendedName>
</protein>
<evidence type="ECO:0000256" key="3">
    <source>
        <dbReference type="ARBA" id="ARBA00004991"/>
    </source>
</evidence>
<evidence type="ECO:0000256" key="4">
    <source>
        <dbReference type="ARBA" id="ARBA00008392"/>
    </source>
</evidence>
<dbReference type="GO" id="GO:0046513">
    <property type="term" value="P:ceramide biosynthetic process"/>
    <property type="evidence" value="ECO:0007669"/>
    <property type="project" value="TreeGrafter"/>
</dbReference>
<dbReference type="GO" id="GO:0005783">
    <property type="term" value="C:endoplasmic reticulum"/>
    <property type="evidence" value="ECO:0007669"/>
    <property type="project" value="TreeGrafter"/>
</dbReference>